<gene>
    <name evidence="9" type="ORF">FRZ67_01120</name>
</gene>
<evidence type="ECO:0000259" key="8">
    <source>
        <dbReference type="Pfam" id="PF12704"/>
    </source>
</evidence>
<feature type="transmembrane region" description="Helical" evidence="6">
    <location>
        <begin position="286"/>
        <end position="308"/>
    </location>
</feature>
<feature type="domain" description="ABC3 transporter permease C-terminal" evidence="7">
    <location>
        <begin position="292"/>
        <end position="408"/>
    </location>
</feature>
<dbReference type="InterPro" id="IPR003838">
    <property type="entry name" value="ABC3_permease_C"/>
</dbReference>
<evidence type="ECO:0000256" key="3">
    <source>
        <dbReference type="ARBA" id="ARBA00022692"/>
    </source>
</evidence>
<evidence type="ECO:0000256" key="4">
    <source>
        <dbReference type="ARBA" id="ARBA00022989"/>
    </source>
</evidence>
<reference evidence="9 10" key="1">
    <citation type="journal article" date="2016" name="Int. J. Syst. Evol. Microbiol.">
        <title>Panacibacter ginsenosidivorans gen. nov., sp. nov., with ginsenoside converting activity isolated from soil of a ginseng field.</title>
        <authorList>
            <person name="Siddiqi M.Z."/>
            <person name="Muhammad Shafi S."/>
            <person name="Choi K.D."/>
            <person name="Im W.T."/>
        </authorList>
    </citation>
    <scope>NUCLEOTIDE SEQUENCE [LARGE SCALE GENOMIC DNA]</scope>
    <source>
        <strain evidence="9 10">Gsoil1550</strain>
    </source>
</reference>
<proteinExistence type="predicted"/>
<evidence type="ECO:0000313" key="10">
    <source>
        <dbReference type="Proteomes" id="UP000321533"/>
    </source>
</evidence>
<accession>A0A5B8V439</accession>
<feature type="transmembrane region" description="Helical" evidence="6">
    <location>
        <begin position="341"/>
        <end position="360"/>
    </location>
</feature>
<feature type="transmembrane region" description="Helical" evidence="6">
    <location>
        <begin position="21"/>
        <end position="42"/>
    </location>
</feature>
<feature type="domain" description="MacB-like periplasmic core" evidence="8">
    <location>
        <begin position="523"/>
        <end position="637"/>
    </location>
</feature>
<feature type="domain" description="ABC3 transporter permease C-terminal" evidence="7">
    <location>
        <begin position="674"/>
        <end position="787"/>
    </location>
</feature>
<dbReference type="OrthoDB" id="5933722at2"/>
<feature type="transmembrane region" description="Helical" evidence="6">
    <location>
        <begin position="754"/>
        <end position="775"/>
    </location>
</feature>
<organism evidence="9 10">
    <name type="scientific">Panacibacter ginsenosidivorans</name>
    <dbReference type="NCBI Taxonomy" id="1813871"/>
    <lineage>
        <taxon>Bacteria</taxon>
        <taxon>Pseudomonadati</taxon>
        <taxon>Bacteroidota</taxon>
        <taxon>Chitinophagia</taxon>
        <taxon>Chitinophagales</taxon>
        <taxon>Chitinophagaceae</taxon>
        <taxon>Panacibacter</taxon>
    </lineage>
</organism>
<protein>
    <submittedName>
        <fullName evidence="9">FtsX-like permease family protein</fullName>
    </submittedName>
</protein>
<comment type="subcellular location">
    <subcellularLocation>
        <location evidence="1">Cell membrane</location>
        <topology evidence="1">Multi-pass membrane protein</topology>
    </subcellularLocation>
</comment>
<dbReference type="GO" id="GO:0022857">
    <property type="term" value="F:transmembrane transporter activity"/>
    <property type="evidence" value="ECO:0007669"/>
    <property type="project" value="TreeGrafter"/>
</dbReference>
<dbReference type="KEGG" id="pgin:FRZ67_01120"/>
<feature type="domain" description="MacB-like periplasmic core" evidence="8">
    <location>
        <begin position="20"/>
        <end position="241"/>
    </location>
</feature>
<dbReference type="Pfam" id="PF02687">
    <property type="entry name" value="FtsX"/>
    <property type="match status" value="2"/>
</dbReference>
<dbReference type="EMBL" id="CP042435">
    <property type="protein sequence ID" value="QEC65972.1"/>
    <property type="molecule type" value="Genomic_DNA"/>
</dbReference>
<dbReference type="GO" id="GO:0005886">
    <property type="term" value="C:plasma membrane"/>
    <property type="evidence" value="ECO:0007669"/>
    <property type="project" value="UniProtKB-SubCell"/>
</dbReference>
<dbReference type="AlphaFoldDB" id="A0A5B8V439"/>
<evidence type="ECO:0000256" key="5">
    <source>
        <dbReference type="ARBA" id="ARBA00023136"/>
    </source>
</evidence>
<evidence type="ECO:0000256" key="2">
    <source>
        <dbReference type="ARBA" id="ARBA00022475"/>
    </source>
</evidence>
<feature type="transmembrane region" description="Helical" evidence="6">
    <location>
        <begin position="424"/>
        <end position="448"/>
    </location>
</feature>
<dbReference type="RefSeq" id="WP_147187772.1">
    <property type="nucleotide sequence ID" value="NZ_CP042435.1"/>
</dbReference>
<dbReference type="PANTHER" id="PTHR30572">
    <property type="entry name" value="MEMBRANE COMPONENT OF TRANSPORTER-RELATED"/>
    <property type="match status" value="1"/>
</dbReference>
<dbReference type="InterPro" id="IPR025857">
    <property type="entry name" value="MacB_PCD"/>
</dbReference>
<dbReference type="PANTHER" id="PTHR30572:SF18">
    <property type="entry name" value="ABC-TYPE MACROLIDE FAMILY EXPORT SYSTEM PERMEASE COMPONENT 2"/>
    <property type="match status" value="1"/>
</dbReference>
<keyword evidence="10" id="KW-1185">Reference proteome</keyword>
<keyword evidence="4 6" id="KW-1133">Transmembrane helix</keyword>
<evidence type="ECO:0000313" key="9">
    <source>
        <dbReference type="EMBL" id="QEC65972.1"/>
    </source>
</evidence>
<keyword evidence="5 6" id="KW-0472">Membrane</keyword>
<dbReference type="Pfam" id="PF12704">
    <property type="entry name" value="MacB_PCD"/>
    <property type="match status" value="2"/>
</dbReference>
<dbReference type="Proteomes" id="UP000321533">
    <property type="component" value="Chromosome"/>
</dbReference>
<evidence type="ECO:0000259" key="7">
    <source>
        <dbReference type="Pfam" id="PF02687"/>
    </source>
</evidence>
<feature type="transmembrane region" description="Helical" evidence="6">
    <location>
        <begin position="380"/>
        <end position="403"/>
    </location>
</feature>
<feature type="transmembrane region" description="Helical" evidence="6">
    <location>
        <begin position="671"/>
        <end position="695"/>
    </location>
</feature>
<name>A0A5B8V439_9BACT</name>
<dbReference type="InterPro" id="IPR050250">
    <property type="entry name" value="Macrolide_Exporter_MacB"/>
</dbReference>
<sequence>MFKNYIKSAWRNIIKNKTYSVINVLGLATGMAVAMIIGLWIYDEVSANKNFKNYDTIYEVMMHQTFDGSRGTQQAVPYPLGDELKGKYPDFKAVAMCDWGSNRSLIYGEKKISKYGHFIGEDAVSIFSLNILEGSKDPLHDPYSIVLTKETADILFGNQDPIGKTVKLDNQTDLKVTAVVDKEPKNSSLSFDYLIPFQLQESIYPWIKLYHKTNWGNNSWQTFVQLNNNVNEAGVDKKIKDEVMSHFTDENTLKHIKPEVFIHPMSKWRLYSDFDNGVNTGGFIKYVRMFGILGLIVLLIACINFMNLSTARSEKRAKEVGVRKAVGSGRKQLINQFLNESLLMAAFAFLLALGMVALALPYFNKLTDKDMSLQLANPVFWLIMILFTVVTGLLAGSYPAFYLSSFNPVRVLKGNLKAGKMSSLPRKILVVIQFTSSVVLMIGTIIVYQQIQYGKNRPIGFNNKGLISVYWSDDIAKHIESLRQELLSSGAAISICQSNSSPSELESNNNGWEWKGSQPVEKTVTFSTITTTYDYTKTLGIKLLAGRDFSRDFADSNSVILNEAAVKRMRLKNPVGEQLKWNDRPMTVVGVIPDIQMESPYRPISPLTIIFNKDWVGHVDVRLNPNMSASQALALMKPIFERYNPGYPFEYHFADEEYAKKFNYEELVGNLAAIIAVLAIFISCLGLFGLASFTAEQRIKEIGVRKVLGASVFNLWRLLSKDFVILVLLSCAIAIPIGWYFMNEWLKSYQNRTSINVEVFVAVVLVAMIITLLTVSFQAIRASMANPVKSLRTE</sequence>
<feature type="transmembrane region" description="Helical" evidence="6">
    <location>
        <begin position="723"/>
        <end position="742"/>
    </location>
</feature>
<evidence type="ECO:0000256" key="6">
    <source>
        <dbReference type="SAM" id="Phobius"/>
    </source>
</evidence>
<keyword evidence="3 6" id="KW-0812">Transmembrane</keyword>
<evidence type="ECO:0000256" key="1">
    <source>
        <dbReference type="ARBA" id="ARBA00004651"/>
    </source>
</evidence>
<keyword evidence="2" id="KW-1003">Cell membrane</keyword>